<keyword evidence="4 5" id="KW-1015">Disulfide bond</keyword>
<dbReference type="PROSITE" id="PS50923">
    <property type="entry name" value="SUSHI"/>
    <property type="match status" value="4"/>
</dbReference>
<evidence type="ECO:0000256" key="4">
    <source>
        <dbReference type="ARBA" id="ARBA00023157"/>
    </source>
</evidence>
<evidence type="ECO:0000256" key="3">
    <source>
        <dbReference type="ARBA" id="ARBA00022737"/>
    </source>
</evidence>
<proteinExistence type="predicted"/>
<reference evidence="8" key="1">
    <citation type="submission" date="2025-08" db="UniProtKB">
        <authorList>
            <consortium name="Ensembl"/>
        </authorList>
    </citation>
    <scope>IDENTIFICATION</scope>
</reference>
<name>A0A8D0KUX3_STROC</name>
<feature type="domain" description="Sushi" evidence="7">
    <location>
        <begin position="168"/>
        <end position="225"/>
    </location>
</feature>
<evidence type="ECO:0000256" key="2">
    <source>
        <dbReference type="ARBA" id="ARBA00022729"/>
    </source>
</evidence>
<evidence type="ECO:0000259" key="7">
    <source>
        <dbReference type="PROSITE" id="PS50923"/>
    </source>
</evidence>
<accession>A0A8D0KUX3</accession>
<comment type="caution">
    <text evidence="5">Lacks conserved residue(s) required for the propagation of feature annotation.</text>
</comment>
<keyword evidence="3" id="KW-0677">Repeat</keyword>
<dbReference type="Proteomes" id="UP000694551">
    <property type="component" value="Unplaced"/>
</dbReference>
<keyword evidence="2 6" id="KW-0732">Signal</keyword>
<evidence type="ECO:0000256" key="6">
    <source>
        <dbReference type="SAM" id="SignalP"/>
    </source>
</evidence>
<organism evidence="8 9">
    <name type="scientific">Strix occidentalis caurina</name>
    <name type="common">northern spotted owl</name>
    <dbReference type="NCBI Taxonomy" id="311401"/>
    <lineage>
        <taxon>Eukaryota</taxon>
        <taxon>Metazoa</taxon>
        <taxon>Chordata</taxon>
        <taxon>Craniata</taxon>
        <taxon>Vertebrata</taxon>
        <taxon>Euteleostomi</taxon>
        <taxon>Archelosauria</taxon>
        <taxon>Archosauria</taxon>
        <taxon>Dinosauria</taxon>
        <taxon>Saurischia</taxon>
        <taxon>Theropoda</taxon>
        <taxon>Coelurosauria</taxon>
        <taxon>Aves</taxon>
        <taxon>Neognathae</taxon>
        <taxon>Neoaves</taxon>
        <taxon>Telluraves</taxon>
        <taxon>Strigiformes</taxon>
        <taxon>Strigidae</taxon>
        <taxon>Strix</taxon>
    </lineage>
</organism>
<dbReference type="InterPro" id="IPR000436">
    <property type="entry name" value="Sushi_SCR_CCP_dom"/>
</dbReference>
<feature type="chain" id="PRO_5034405318" description="Sushi domain-containing protein" evidence="6">
    <location>
        <begin position="40"/>
        <end position="395"/>
    </location>
</feature>
<dbReference type="PANTHER" id="PTHR45656">
    <property type="entry name" value="PROTEIN CBR-CLEC-78"/>
    <property type="match status" value="1"/>
</dbReference>
<evidence type="ECO:0000313" key="9">
    <source>
        <dbReference type="Proteomes" id="UP000694551"/>
    </source>
</evidence>
<keyword evidence="1 5" id="KW-0768">Sushi</keyword>
<dbReference type="Gene3D" id="2.10.70.10">
    <property type="entry name" value="Complement Module, domain 1"/>
    <property type="match status" value="5"/>
</dbReference>
<feature type="signal peptide" evidence="6">
    <location>
        <begin position="1"/>
        <end position="39"/>
    </location>
</feature>
<reference evidence="8" key="2">
    <citation type="submission" date="2025-09" db="UniProtKB">
        <authorList>
            <consortium name="Ensembl"/>
        </authorList>
    </citation>
    <scope>IDENTIFICATION</scope>
</reference>
<dbReference type="CDD" id="cd00033">
    <property type="entry name" value="CCP"/>
    <property type="match status" value="5"/>
</dbReference>
<keyword evidence="9" id="KW-1185">Reference proteome</keyword>
<feature type="domain" description="Sushi" evidence="7">
    <location>
        <begin position="302"/>
        <end position="369"/>
    </location>
</feature>
<feature type="domain" description="Sushi" evidence="7">
    <location>
        <begin position="103"/>
        <end position="167"/>
    </location>
</feature>
<evidence type="ECO:0000256" key="5">
    <source>
        <dbReference type="PROSITE-ProRule" id="PRU00302"/>
    </source>
</evidence>
<dbReference type="AlphaFoldDB" id="A0A8D0KUX3"/>
<evidence type="ECO:0000256" key="1">
    <source>
        <dbReference type="ARBA" id="ARBA00022659"/>
    </source>
</evidence>
<dbReference type="PANTHER" id="PTHR45656:SF15">
    <property type="entry name" value="SUSHI DOMAIN-CONTAINING PROTEIN"/>
    <property type="match status" value="1"/>
</dbReference>
<evidence type="ECO:0000313" key="8">
    <source>
        <dbReference type="Ensembl" id="ENSSOCP00000010526.1"/>
    </source>
</evidence>
<dbReference type="SMART" id="SM00032">
    <property type="entry name" value="CCP"/>
    <property type="match status" value="5"/>
</dbReference>
<feature type="domain" description="Sushi" evidence="7">
    <location>
        <begin position="227"/>
        <end position="291"/>
    </location>
</feature>
<dbReference type="FunFam" id="2.10.70.10:FF:000014">
    <property type="entry name" value="Membrane cofactor protein"/>
    <property type="match status" value="1"/>
</dbReference>
<dbReference type="Pfam" id="PF00084">
    <property type="entry name" value="Sushi"/>
    <property type="match status" value="4"/>
</dbReference>
<dbReference type="Ensembl" id="ENSSOCT00000010811.1">
    <property type="protein sequence ID" value="ENSSOCP00000010526.1"/>
    <property type="gene ID" value="ENSSOCG00000007971.1"/>
</dbReference>
<feature type="disulfide bond" evidence="5">
    <location>
        <begin position="229"/>
        <end position="272"/>
    </location>
</feature>
<protein>
    <recommendedName>
        <fullName evidence="7">Sushi domain-containing protein</fullName>
    </recommendedName>
</protein>
<dbReference type="InterPro" id="IPR035976">
    <property type="entry name" value="Sushi/SCR/CCP_sf"/>
</dbReference>
<dbReference type="InterPro" id="IPR051277">
    <property type="entry name" value="SEZ6_CSMD_C4BPB_Regulators"/>
</dbReference>
<sequence>SPLPAPPLPAPLPAMGSGRCCPFLPALLPALLLPPAAWGDCGPLPNISHAEPPEDAKHGGSFTVGSKVTYRCLAGYVKRPLLPDTIQCLANSQWSNLQQFCVRSCPSPPRVRFAKISQEDETQSFYPVGITVRYICRPGYENTTDQLPTSTCLDNLTWSAVPELCQKIPCLAPPVIENGQLTDGNRDFVFGMAVTYSCNKGFSLIGDSTIHCAADDNLNGMWSGPAPECKEPPTIDNGMHNGTKGRAFVHGSVVVYKCKDGFALAGVASIRCTVDHQDRGVWSKPTPECKRVVPPTEQLPDVLCEEPPMTDNGMHNGTKGRVFVHGSVVVYRCKDGFTLAGLGYAGVLFCVLLELSSMCIGSGLRYCTWCSLMNYRAERAPSFTFGSLPFQVQRP</sequence>
<dbReference type="SUPFAM" id="SSF57535">
    <property type="entry name" value="Complement control module/SCR domain"/>
    <property type="match status" value="5"/>
</dbReference>